<evidence type="ECO:0000259" key="11">
    <source>
        <dbReference type="PROSITE" id="PS50011"/>
    </source>
</evidence>
<sequence length="303" mass="33814">MCSSYSAPKITPKHRVTENRDFLAVPALARLLGKRPHMLKIARGMEYLSKKQIVHRDLAARNILVGETIDHIKICDFGLARSLMNSQYYITCKEAFPLRWTAPEGIVIFQSIVPVKEGRITSAADVWSYGVVLWELYSNGAEPYADIESDDLYKELIENNYRLGQTDKCPKEIYSKMLECWSIEKKERPDFTNIREFLEIHNGDLQQGSAAAAEDVARPSAFANRGTAKEADAAPQNVTSGGGEYRAIQDTNDKKLESTLNTEAGSSTSNAAIEETERESAPRVIERADSTDDDGRPSSFVMP</sequence>
<dbReference type="EC" id="2.7.10.1" evidence="2"/>
<evidence type="ECO:0000256" key="7">
    <source>
        <dbReference type="ARBA" id="ARBA00023136"/>
    </source>
</evidence>
<dbReference type="PRINTS" id="PR00109">
    <property type="entry name" value="TYRKINASE"/>
</dbReference>
<evidence type="ECO:0000256" key="10">
    <source>
        <dbReference type="SAM" id="MobiDB-lite"/>
    </source>
</evidence>
<feature type="domain" description="Protein kinase" evidence="11">
    <location>
        <begin position="1"/>
        <end position="198"/>
    </location>
</feature>
<dbReference type="InterPro" id="IPR050122">
    <property type="entry name" value="RTK"/>
</dbReference>
<dbReference type="Gene3D" id="1.10.510.10">
    <property type="entry name" value="Transferase(Phosphotransferase) domain 1"/>
    <property type="match status" value="1"/>
</dbReference>
<gene>
    <name evidence="12" type="ORF">PMAYCL1PPCAC_21940</name>
</gene>
<dbReference type="PROSITE" id="PS50011">
    <property type="entry name" value="PROTEIN_KINASE_DOM"/>
    <property type="match status" value="1"/>
</dbReference>
<evidence type="ECO:0000256" key="5">
    <source>
        <dbReference type="ARBA" id="ARBA00022777"/>
    </source>
</evidence>
<evidence type="ECO:0000256" key="3">
    <source>
        <dbReference type="ARBA" id="ARBA00022679"/>
    </source>
</evidence>
<evidence type="ECO:0000256" key="2">
    <source>
        <dbReference type="ARBA" id="ARBA00011902"/>
    </source>
</evidence>
<keyword evidence="7" id="KW-0472">Membrane</keyword>
<dbReference type="SMART" id="SM00219">
    <property type="entry name" value="TyrKc"/>
    <property type="match status" value="1"/>
</dbReference>
<feature type="compositionally biased region" description="Polar residues" evidence="10">
    <location>
        <begin position="258"/>
        <end position="271"/>
    </location>
</feature>
<keyword evidence="13" id="KW-1185">Reference proteome</keyword>
<dbReference type="InterPro" id="IPR011009">
    <property type="entry name" value="Kinase-like_dom_sf"/>
</dbReference>
<feature type="region of interest" description="Disordered" evidence="10">
    <location>
        <begin position="223"/>
        <end position="303"/>
    </location>
</feature>
<keyword evidence="5" id="KW-0418">Kinase</keyword>
<dbReference type="InterPro" id="IPR020635">
    <property type="entry name" value="Tyr_kinase_cat_dom"/>
</dbReference>
<proteinExistence type="predicted"/>
<dbReference type="GO" id="GO:0061564">
    <property type="term" value="P:axon development"/>
    <property type="evidence" value="ECO:0007669"/>
    <property type="project" value="UniProtKB-ARBA"/>
</dbReference>
<dbReference type="SUPFAM" id="SSF56112">
    <property type="entry name" value="Protein kinase-like (PK-like)"/>
    <property type="match status" value="1"/>
</dbReference>
<comment type="catalytic activity">
    <reaction evidence="9">
        <text>L-tyrosyl-[protein] + ATP = O-phospho-L-tyrosyl-[protein] + ADP + H(+)</text>
        <dbReference type="Rhea" id="RHEA:10596"/>
        <dbReference type="Rhea" id="RHEA-COMP:10136"/>
        <dbReference type="Rhea" id="RHEA-COMP:20101"/>
        <dbReference type="ChEBI" id="CHEBI:15378"/>
        <dbReference type="ChEBI" id="CHEBI:30616"/>
        <dbReference type="ChEBI" id="CHEBI:46858"/>
        <dbReference type="ChEBI" id="CHEBI:61978"/>
        <dbReference type="ChEBI" id="CHEBI:456216"/>
        <dbReference type="EC" id="2.7.10.1"/>
    </reaction>
</comment>
<comment type="subcellular location">
    <subcellularLocation>
        <location evidence="1">Endomembrane system</location>
    </subcellularLocation>
</comment>
<evidence type="ECO:0000256" key="1">
    <source>
        <dbReference type="ARBA" id="ARBA00004308"/>
    </source>
</evidence>
<dbReference type="GO" id="GO:0043235">
    <property type="term" value="C:receptor complex"/>
    <property type="evidence" value="ECO:0007669"/>
    <property type="project" value="TreeGrafter"/>
</dbReference>
<feature type="compositionally biased region" description="Basic and acidic residues" evidence="10">
    <location>
        <begin position="278"/>
        <end position="296"/>
    </location>
</feature>
<dbReference type="EMBL" id="BTRK01000005">
    <property type="protein sequence ID" value="GMR51745.1"/>
    <property type="molecule type" value="Genomic_DNA"/>
</dbReference>
<dbReference type="GO" id="GO:0007169">
    <property type="term" value="P:cell surface receptor protein tyrosine kinase signaling pathway"/>
    <property type="evidence" value="ECO:0007669"/>
    <property type="project" value="TreeGrafter"/>
</dbReference>
<evidence type="ECO:0000313" key="13">
    <source>
        <dbReference type="Proteomes" id="UP001328107"/>
    </source>
</evidence>
<name>A0AAN5CWS7_9BILA</name>
<dbReference type="PANTHER" id="PTHR24416:SF631">
    <property type="entry name" value="SERINE_THREONINE_TYROSINE KINASE 1"/>
    <property type="match status" value="1"/>
</dbReference>
<dbReference type="Pfam" id="PF07714">
    <property type="entry name" value="PK_Tyr_Ser-Thr"/>
    <property type="match status" value="1"/>
</dbReference>
<dbReference type="PROSITE" id="PS00109">
    <property type="entry name" value="PROTEIN_KINASE_TYR"/>
    <property type="match status" value="1"/>
</dbReference>
<dbReference type="GO" id="GO:0012505">
    <property type="term" value="C:endomembrane system"/>
    <property type="evidence" value="ECO:0007669"/>
    <property type="project" value="UniProtKB-SubCell"/>
</dbReference>
<dbReference type="GO" id="GO:0005524">
    <property type="term" value="F:ATP binding"/>
    <property type="evidence" value="ECO:0007669"/>
    <property type="project" value="UniProtKB-KW"/>
</dbReference>
<dbReference type="FunFam" id="1.10.510.10:FF:001512">
    <property type="entry name" value="Receptor tyrosine-protein kinase erbB-2"/>
    <property type="match status" value="1"/>
</dbReference>
<evidence type="ECO:0000256" key="4">
    <source>
        <dbReference type="ARBA" id="ARBA00022741"/>
    </source>
</evidence>
<evidence type="ECO:0000256" key="9">
    <source>
        <dbReference type="ARBA" id="ARBA00051243"/>
    </source>
</evidence>
<keyword evidence="8" id="KW-0829">Tyrosine-protein kinase</keyword>
<evidence type="ECO:0000313" key="12">
    <source>
        <dbReference type="EMBL" id="GMR51745.1"/>
    </source>
</evidence>
<accession>A0AAN5CWS7</accession>
<keyword evidence="6" id="KW-0067">ATP-binding</keyword>
<evidence type="ECO:0000256" key="6">
    <source>
        <dbReference type="ARBA" id="ARBA00022840"/>
    </source>
</evidence>
<dbReference type="InterPro" id="IPR001245">
    <property type="entry name" value="Ser-Thr/Tyr_kinase_cat_dom"/>
</dbReference>
<protein>
    <recommendedName>
        <fullName evidence="2">receptor protein-tyrosine kinase</fullName>
        <ecNumber evidence="2">2.7.10.1</ecNumber>
    </recommendedName>
</protein>
<dbReference type="GO" id="GO:0004714">
    <property type="term" value="F:transmembrane receptor protein tyrosine kinase activity"/>
    <property type="evidence" value="ECO:0007669"/>
    <property type="project" value="UniProtKB-EC"/>
</dbReference>
<dbReference type="GO" id="GO:0005886">
    <property type="term" value="C:plasma membrane"/>
    <property type="evidence" value="ECO:0007669"/>
    <property type="project" value="TreeGrafter"/>
</dbReference>
<dbReference type="PANTHER" id="PTHR24416">
    <property type="entry name" value="TYROSINE-PROTEIN KINASE RECEPTOR"/>
    <property type="match status" value="1"/>
</dbReference>
<comment type="caution">
    <text evidence="12">The sequence shown here is derived from an EMBL/GenBank/DDBJ whole genome shotgun (WGS) entry which is preliminary data.</text>
</comment>
<dbReference type="InterPro" id="IPR000719">
    <property type="entry name" value="Prot_kinase_dom"/>
</dbReference>
<keyword evidence="4" id="KW-0547">Nucleotide-binding</keyword>
<reference evidence="13" key="1">
    <citation type="submission" date="2022-10" db="EMBL/GenBank/DDBJ databases">
        <title>Genome assembly of Pristionchus species.</title>
        <authorList>
            <person name="Yoshida K."/>
            <person name="Sommer R.J."/>
        </authorList>
    </citation>
    <scope>NUCLEOTIDE SEQUENCE [LARGE SCALE GENOMIC DNA]</scope>
    <source>
        <strain evidence="13">RS5460</strain>
    </source>
</reference>
<keyword evidence="3" id="KW-0808">Transferase</keyword>
<dbReference type="AlphaFoldDB" id="A0AAN5CWS7"/>
<dbReference type="GO" id="GO:0048680">
    <property type="term" value="P:positive regulation of axon regeneration"/>
    <property type="evidence" value="ECO:0007669"/>
    <property type="project" value="UniProtKB-ARBA"/>
</dbReference>
<dbReference type="Proteomes" id="UP001328107">
    <property type="component" value="Unassembled WGS sequence"/>
</dbReference>
<dbReference type="InterPro" id="IPR008266">
    <property type="entry name" value="Tyr_kinase_AS"/>
</dbReference>
<organism evidence="12 13">
    <name type="scientific">Pristionchus mayeri</name>
    <dbReference type="NCBI Taxonomy" id="1317129"/>
    <lineage>
        <taxon>Eukaryota</taxon>
        <taxon>Metazoa</taxon>
        <taxon>Ecdysozoa</taxon>
        <taxon>Nematoda</taxon>
        <taxon>Chromadorea</taxon>
        <taxon>Rhabditida</taxon>
        <taxon>Rhabditina</taxon>
        <taxon>Diplogasteromorpha</taxon>
        <taxon>Diplogasteroidea</taxon>
        <taxon>Neodiplogasteridae</taxon>
        <taxon>Pristionchus</taxon>
    </lineage>
</organism>
<evidence type="ECO:0000256" key="8">
    <source>
        <dbReference type="ARBA" id="ARBA00023137"/>
    </source>
</evidence>